<keyword evidence="2" id="KW-1185">Reference proteome</keyword>
<dbReference type="OrthoDB" id="5327923at2759"/>
<gene>
    <name evidence="1" type="ORF">GALMADRAFT_155822</name>
</gene>
<evidence type="ECO:0008006" key="3">
    <source>
        <dbReference type="Google" id="ProtNLM"/>
    </source>
</evidence>
<dbReference type="EMBL" id="KL142377">
    <property type="protein sequence ID" value="KDR77176.1"/>
    <property type="molecule type" value="Genomic_DNA"/>
</dbReference>
<name>A0A067T205_GALM3</name>
<dbReference type="Proteomes" id="UP000027222">
    <property type="component" value="Unassembled WGS sequence"/>
</dbReference>
<reference evidence="2" key="1">
    <citation type="journal article" date="2014" name="Proc. Natl. Acad. Sci. U.S.A.">
        <title>Extensive sampling of basidiomycete genomes demonstrates inadequacy of the white-rot/brown-rot paradigm for wood decay fungi.</title>
        <authorList>
            <person name="Riley R."/>
            <person name="Salamov A.A."/>
            <person name="Brown D.W."/>
            <person name="Nagy L.G."/>
            <person name="Floudas D."/>
            <person name="Held B.W."/>
            <person name="Levasseur A."/>
            <person name="Lombard V."/>
            <person name="Morin E."/>
            <person name="Otillar R."/>
            <person name="Lindquist E.A."/>
            <person name="Sun H."/>
            <person name="LaButti K.M."/>
            <person name="Schmutz J."/>
            <person name="Jabbour D."/>
            <person name="Luo H."/>
            <person name="Baker S.E."/>
            <person name="Pisabarro A.G."/>
            <person name="Walton J.D."/>
            <person name="Blanchette R.A."/>
            <person name="Henrissat B."/>
            <person name="Martin F."/>
            <person name="Cullen D."/>
            <person name="Hibbett D.S."/>
            <person name="Grigoriev I.V."/>
        </authorList>
    </citation>
    <scope>NUCLEOTIDE SEQUENCE [LARGE SCALE GENOMIC DNA]</scope>
    <source>
        <strain evidence="2">CBS 339.88</strain>
    </source>
</reference>
<accession>A0A067T205</accession>
<evidence type="ECO:0000313" key="1">
    <source>
        <dbReference type="EMBL" id="KDR77176.1"/>
    </source>
</evidence>
<dbReference type="HOGENOM" id="CLU_013665_0_0_1"/>
<sequence length="740" mass="85052">MANDFLPDFVIELEHNEPPQSMKQALLIEVLPNGQPSELGSSDVKTLDQYMQHHTLERALFRSKLPQTASEREKEVERTKALNDPRTRWRFLFLIWPRDPNGKRLTDSNSRLGKMAGGGRELIWGATLLDLYYVYRDPNFKELLTIVSGSKMYNWCKAHGEDYAGAKDAMQRAADEEEPHIVPVYSIKELIKNHERWTATVFPVSWTTGKGGKGKEKEGQTKKNIWELPKPWPPKSPFHAYPKPWPFPPFTRDWLVDRIRFINHIPNLQEYIPQHLLPEKLVVHDPWKLLYAVESRKDNYTPWEEKEDITHIYKLKPSSKNTARRREDQKAQKEYLAKSKAVREAFLANPHSSQVIPDGSLYLPRLAEGGGEGGMPIIEIGPAKPPVFIVFPLRPAPVPAKKAHLFLSPNETLGTGHHSFVYRAEFEVPRSLVVEDDICLSCVYGDAERILLEEDGPNGERRDPKWDELSGEYTLEVRGLNAGGTKVGEHMYQLRPDTQHLEAVYKGPFRAIETTVGYQNIERKPYKYCSHSSNPAVHPLTAKTLVAAKLSIQHDKHLEREAENYQTFPRDFFEHYTGYNIVKPLTYPTPVSALVPQFYGYYVLDESDTRNAKGKSRYLSPIMLIEECGQAIVPEELTLDDQDECASLVYRLHLAGWVHNSLFRRNIVRQPGPLSAHPNMRALNAYHGRGGLGKDWSFRMIDFGRTTHVSQTKGEEWEEYRKDEDKTAYEWIIGNRTLDH</sequence>
<dbReference type="STRING" id="685588.A0A067T205"/>
<evidence type="ECO:0000313" key="2">
    <source>
        <dbReference type="Proteomes" id="UP000027222"/>
    </source>
</evidence>
<proteinExistence type="predicted"/>
<dbReference type="AlphaFoldDB" id="A0A067T205"/>
<organism evidence="1 2">
    <name type="scientific">Galerina marginata (strain CBS 339.88)</name>
    <dbReference type="NCBI Taxonomy" id="685588"/>
    <lineage>
        <taxon>Eukaryota</taxon>
        <taxon>Fungi</taxon>
        <taxon>Dikarya</taxon>
        <taxon>Basidiomycota</taxon>
        <taxon>Agaricomycotina</taxon>
        <taxon>Agaricomycetes</taxon>
        <taxon>Agaricomycetidae</taxon>
        <taxon>Agaricales</taxon>
        <taxon>Agaricineae</taxon>
        <taxon>Strophariaceae</taxon>
        <taxon>Galerina</taxon>
    </lineage>
</organism>
<protein>
    <recommendedName>
        <fullName evidence="3">Protein kinase domain-containing protein</fullName>
    </recommendedName>
</protein>